<dbReference type="InterPro" id="IPR011625">
    <property type="entry name" value="A2M_N_BRD"/>
</dbReference>
<dbReference type="PANTHER" id="PTHR11412:SF171">
    <property type="entry name" value="PREGNANCY ZONE PROTEIN-LIKE PROTEIN"/>
    <property type="match status" value="1"/>
</dbReference>
<dbReference type="Pfam" id="PF17789">
    <property type="entry name" value="MG4"/>
    <property type="match status" value="1"/>
</dbReference>
<dbReference type="InterPro" id="IPR036595">
    <property type="entry name" value="A-macroglobulin_rcpt-bd_sf"/>
</dbReference>
<dbReference type="Gene3D" id="2.60.40.1930">
    <property type="match status" value="2"/>
</dbReference>
<keyword evidence="1" id="KW-0732">Signal</keyword>
<sequence length="1731" mass="192702">MKRYLLTVPKILQSNSTESACLSFLNVNSSGSAVLTITKQGSDDILAGLRHRFKNGASECLELFIPPVSKSTALFSLKLEFDDLPDYKVNNSNQVEIGSSPAITFIQTDKPLYQPGQKVQFRILTVDSSLHALDDQVREVWVEDPSGIRVAQWNQLETKSGFVQLEFQLSAEPPLGAWKIKAEMKHGQPEEVKHFEVAEYVLPKFSVTVIPPKVFLGNMENLNLEICARYTHGQPVKGDLLLRVEPKIYMSYFKYQDPSLFEELQGNPDKYTSIIQVPIKGCHKESIAASILGLDDGVLKPSELNVTATVTEEGTGTAFSESKMVQVERHPLKLDFQASSQYYKPGFVYNGLLEVKEAAGLPAVGQQIQICRGYGEERRCRNYTSDEHGHVLFQIPPLATNSSSIQIQASSPSLEEDFPKNQRWEKQLQQAVAHYNVMGWYSPSKSYLKVVPQDNHGQMLLACGGSLNLDVLYTTEPDTKQHIHYQVISRGKIVKWDSIHHDSKAESFPEKVDASLLLYKPMEDVPLPRYITKATVSFEILPNMAPKSQLVVYYVRPDGEVVADYLTFLVDQCLPNKVDLKWTDQEVGPGSTVGLKVKAEPDSLCGLRVVDKSVELLRPGEQLNVQKVFQALEPFQITEYQPPVQSNRIEYCLDKNDDNPSFPVPMPAVPDLGAPVQQQELAERKKRSFFGRPIYHASHADAILAFDKAGLLVLSDLTLETRPCLPTDIIHTRSHMFLPGLPGIVGQPEQAYFMLDSVALPYQSESFELNSPEPVLREYFPETWLWSLETIHVELKESESFKLEGEKEKTLCLDEQGKEVVTFDLTFLDLGEVNITIVARIDPNYPVACGPDVVLAVSDAIVKPVRVEPEGFPVDVTKNWFLCADDFGEEDEVTLSHSLSLPKDVVPDSARAWVTASGDLLGPSLQGLKKLVRVPTGCGEQNMITLAPNIFVLQYLESTGQLKAELKTELVQNMETGYQRELKYKHRDGSFSAFGESDGDGSMWLTAFVVKCFGQSLPFITVDRDQWRESVRWITRQQLENGCFPSIGRVIHNDLQGGLEGEDSGTTTALSAFVLVSLMESGVTLAPSFKENAVFCLKANTNPSTYALAVSTYAFLLAGEKDLGAASMDRLLQRAKEKDGLLWWEASSKGASDAVDIETTAYGILSLVTLNRVGDSARALSAVRWIASKRNSNGGFTSTQDTVMALQALARYSAHVGLGTVNMDVLLSNSSGWEHAFSLSNSNRLVQQMISIPTLPSEITINAAGDGCALVQAGCQISKNSRHGMFMGMVSDMIQRSHEMVKRWEVAEETGELSIYLDYLDQDGICLAIPLAQKLPVKNPKPALIKLHDYYAPEIQDTQLYSIEECVEKSESHQLGLDEGTIPKLAFSPEDCSQGETFDPDMGRCRDAKKQKEEERIFSPGELEEFKPDVLALPWAERHDHSNFHDVDHDHSNFHDVDHDLEFPSGLETQPTIRGNASVSIMRDPEPCGRNGRQILFCGKGLPSISAVKRRPQVDCRGGESLFRIVEEADRSGHLRTSTKALRVPILQDRLKSESQWEVGKYEEQIRIFPASKFPYTDLGGRGHWVLWSALVHWVHWVLPIASRNLHVMLTQNLDCRRPCMPECDAKVKSLPNLKRQKIEAFHELSRDETCHNVPLGRSIDRDEPAAAAGERGASDREGLRGAGRRGRSVRDEGQSQGLHHGGATTLLLGMPDALFVMPDALLVMPDALFL</sequence>
<dbReference type="GO" id="GO:0004866">
    <property type="term" value="F:endopeptidase inhibitor activity"/>
    <property type="evidence" value="ECO:0007669"/>
    <property type="project" value="InterPro"/>
</dbReference>
<feature type="domain" description="Alpha-2-macroglobulin bait region" evidence="8">
    <location>
        <begin position="448"/>
        <end position="617"/>
    </location>
</feature>
<evidence type="ECO:0000256" key="5">
    <source>
        <dbReference type="ARBA" id="ARBA00063781"/>
    </source>
</evidence>
<proteinExistence type="predicted"/>
<dbReference type="FunFam" id="2.60.40.1930:FF:000001">
    <property type="entry name" value="CD109 isoform 3"/>
    <property type="match status" value="1"/>
</dbReference>
<keyword evidence="11" id="KW-1185">Reference proteome</keyword>
<dbReference type="OrthoDB" id="6348147at2759"/>
<dbReference type="InterPro" id="IPR047565">
    <property type="entry name" value="Alpha-macroglob_thiol-ester_cl"/>
</dbReference>
<dbReference type="PANTHER" id="PTHR11412">
    <property type="entry name" value="MACROGLOBULIN / COMPLEMENT"/>
    <property type="match status" value="1"/>
</dbReference>
<evidence type="ECO:0000256" key="6">
    <source>
        <dbReference type="ARBA" id="ARBA00078071"/>
    </source>
</evidence>
<dbReference type="InterPro" id="IPR002890">
    <property type="entry name" value="MG2"/>
</dbReference>
<dbReference type="Gene3D" id="2.60.120.1540">
    <property type="match status" value="1"/>
</dbReference>
<dbReference type="InterPro" id="IPR050473">
    <property type="entry name" value="A2M/Complement_sys"/>
</dbReference>
<dbReference type="EMBL" id="LR901325">
    <property type="protein sequence ID" value="CAD7248353.1"/>
    <property type="molecule type" value="Genomic_DNA"/>
</dbReference>
<dbReference type="EMBL" id="CAJPEV010001808">
    <property type="protein sequence ID" value="CAG0894419.1"/>
    <property type="molecule type" value="Genomic_DNA"/>
</dbReference>
<dbReference type="SUPFAM" id="SSF48239">
    <property type="entry name" value="Terpenoid cyclases/Protein prenyltransferases"/>
    <property type="match status" value="1"/>
</dbReference>
<dbReference type="InterPro" id="IPR009048">
    <property type="entry name" value="A-macroglobulin_rcpt-bd"/>
</dbReference>
<comment type="subunit">
    <text evidence="5">Heterodimer of a TEP1-N chain and an TEP1-C chain non-covalently linked. Forms a complex composed of TEP1-N and TEP1-C heterodimer, LRIM1 and APL1C; the interaction stabilizes TEP1-N and TEP1-C heterodimer, prevents its binding to tissues while circulating in the hemolymph and protects the thioester bond from hydrolysis. Mature TEP1 and to a lesser extent full-length TEP1 interact with SPCLIP1; the interaction is induced by microbial infection.</text>
</comment>
<dbReference type="Pfam" id="PF01835">
    <property type="entry name" value="MG2"/>
    <property type="match status" value="1"/>
</dbReference>
<evidence type="ECO:0000256" key="7">
    <source>
        <dbReference type="SAM" id="MobiDB-lite"/>
    </source>
</evidence>
<dbReference type="InterPro" id="IPR040839">
    <property type="entry name" value="MG4"/>
</dbReference>
<evidence type="ECO:0000256" key="3">
    <source>
        <dbReference type="ARBA" id="ARBA00023180"/>
    </source>
</evidence>
<comment type="function">
    <text evidence="4">Binds covalently through a thioester bond to the pathogen surface resulting in pathogen clearance.</text>
</comment>
<dbReference type="SMART" id="SM01361">
    <property type="entry name" value="A2M_recep"/>
    <property type="match status" value="1"/>
</dbReference>
<dbReference type="SMART" id="SM01359">
    <property type="entry name" value="A2M_N_2"/>
    <property type="match status" value="1"/>
</dbReference>
<dbReference type="Pfam" id="PF07703">
    <property type="entry name" value="A2M_BRD"/>
    <property type="match status" value="1"/>
</dbReference>
<dbReference type="PROSITE" id="PS00477">
    <property type="entry name" value="ALPHA_2_MACROGLOBULIN"/>
    <property type="match status" value="1"/>
</dbReference>
<evidence type="ECO:0000313" key="11">
    <source>
        <dbReference type="Proteomes" id="UP000677054"/>
    </source>
</evidence>
<evidence type="ECO:0000256" key="4">
    <source>
        <dbReference type="ARBA" id="ARBA00057615"/>
    </source>
</evidence>
<dbReference type="Gene3D" id="2.60.40.690">
    <property type="entry name" value="Alpha-macroglobulin, receptor-binding domain"/>
    <property type="match status" value="1"/>
</dbReference>
<accession>A0A7R8XD64</accession>
<dbReference type="Gene3D" id="6.20.50.160">
    <property type="match status" value="1"/>
</dbReference>
<dbReference type="InterPro" id="IPR019742">
    <property type="entry name" value="MacrogloblnA2_CS"/>
</dbReference>
<dbReference type="Pfam" id="PF07677">
    <property type="entry name" value="A2M_recep"/>
    <property type="match status" value="1"/>
</dbReference>
<dbReference type="InterPro" id="IPR008930">
    <property type="entry name" value="Terpenoid_cyclase/PrenylTrfase"/>
</dbReference>
<dbReference type="Gene3D" id="2.60.40.10">
    <property type="entry name" value="Immunoglobulins"/>
    <property type="match status" value="2"/>
</dbReference>
<keyword evidence="2" id="KW-1015">Disulfide bond</keyword>
<gene>
    <name evidence="10" type="ORF">DSTB1V02_LOCUS8169</name>
</gene>
<evidence type="ECO:0000313" key="10">
    <source>
        <dbReference type="EMBL" id="CAD7248353.1"/>
    </source>
</evidence>
<dbReference type="InterPro" id="IPR041555">
    <property type="entry name" value="MG3"/>
</dbReference>
<evidence type="ECO:0000256" key="1">
    <source>
        <dbReference type="ARBA" id="ARBA00022729"/>
    </source>
</evidence>
<reference evidence="10" key="1">
    <citation type="submission" date="2020-11" db="EMBL/GenBank/DDBJ databases">
        <authorList>
            <person name="Tran Van P."/>
        </authorList>
    </citation>
    <scope>NUCLEOTIDE SEQUENCE</scope>
</reference>
<organism evidence="10">
    <name type="scientific">Darwinula stevensoni</name>
    <dbReference type="NCBI Taxonomy" id="69355"/>
    <lineage>
        <taxon>Eukaryota</taxon>
        <taxon>Metazoa</taxon>
        <taxon>Ecdysozoa</taxon>
        <taxon>Arthropoda</taxon>
        <taxon>Crustacea</taxon>
        <taxon>Oligostraca</taxon>
        <taxon>Ostracoda</taxon>
        <taxon>Podocopa</taxon>
        <taxon>Podocopida</taxon>
        <taxon>Darwinulocopina</taxon>
        <taxon>Darwinuloidea</taxon>
        <taxon>Darwinulidae</taxon>
        <taxon>Darwinula</taxon>
    </lineage>
</organism>
<dbReference type="InterPro" id="IPR011626">
    <property type="entry name" value="Alpha-macroglobulin_TED"/>
</dbReference>
<dbReference type="Pfam" id="PF07678">
    <property type="entry name" value="TED_complement"/>
    <property type="match status" value="1"/>
</dbReference>
<keyword evidence="3" id="KW-0325">Glycoprotein</keyword>
<evidence type="ECO:0000256" key="2">
    <source>
        <dbReference type="ARBA" id="ARBA00023157"/>
    </source>
</evidence>
<feature type="domain" description="Alpha-macroglobulin receptor-binding" evidence="9">
    <location>
        <begin position="1286"/>
        <end position="1361"/>
    </location>
</feature>
<evidence type="ECO:0000259" key="8">
    <source>
        <dbReference type="SMART" id="SM01359"/>
    </source>
</evidence>
<dbReference type="CDD" id="cd02897">
    <property type="entry name" value="A2M_2"/>
    <property type="match status" value="1"/>
</dbReference>
<dbReference type="SMART" id="SM01419">
    <property type="entry name" value="Thiol-ester_cl"/>
    <property type="match status" value="1"/>
</dbReference>
<protein>
    <recommendedName>
        <fullName evidence="6">TEP1-F</fullName>
    </recommendedName>
</protein>
<dbReference type="Proteomes" id="UP000677054">
    <property type="component" value="Unassembled WGS sequence"/>
</dbReference>
<dbReference type="Gene3D" id="1.50.10.20">
    <property type="match status" value="1"/>
</dbReference>
<dbReference type="Gene3D" id="2.60.40.1940">
    <property type="match status" value="1"/>
</dbReference>
<dbReference type="SUPFAM" id="SSF49410">
    <property type="entry name" value="Alpha-macroglobulin receptor domain"/>
    <property type="match status" value="1"/>
</dbReference>
<dbReference type="InterPro" id="IPR013783">
    <property type="entry name" value="Ig-like_fold"/>
</dbReference>
<evidence type="ECO:0000259" key="9">
    <source>
        <dbReference type="SMART" id="SM01361"/>
    </source>
</evidence>
<dbReference type="Pfam" id="PF17791">
    <property type="entry name" value="MG3"/>
    <property type="match status" value="1"/>
</dbReference>
<name>A0A7R8XD64_9CRUS</name>
<dbReference type="InterPro" id="IPR041813">
    <property type="entry name" value="A2M_TED"/>
</dbReference>
<feature type="region of interest" description="Disordered" evidence="7">
    <location>
        <begin position="1656"/>
        <end position="1700"/>
    </location>
</feature>
<dbReference type="GO" id="GO:0005615">
    <property type="term" value="C:extracellular space"/>
    <property type="evidence" value="ECO:0007669"/>
    <property type="project" value="InterPro"/>
</dbReference>